<dbReference type="PANTHER" id="PTHR11091">
    <property type="entry name" value="OXIDOREDUCTASE-RELATED"/>
    <property type="match status" value="1"/>
</dbReference>
<dbReference type="InterPro" id="IPR003767">
    <property type="entry name" value="Malate/L-lactate_DH-like"/>
</dbReference>
<dbReference type="OrthoDB" id="9811519at2"/>
<dbReference type="SUPFAM" id="SSF89733">
    <property type="entry name" value="L-sulfolactate dehydrogenase-like"/>
    <property type="match status" value="1"/>
</dbReference>
<gene>
    <name evidence="3" type="ORF">SAMN05444159_6175</name>
</gene>
<evidence type="ECO:0000256" key="1">
    <source>
        <dbReference type="ARBA" id="ARBA00006056"/>
    </source>
</evidence>
<accession>A0A1M7BJ68</accession>
<sequence length="360" mass="37945">MGVPILQPESKVSFGRLKAFIQEALTRLGLPVPDAAVVAALMAEADLQGSDGHGVSRLPQYARRIKAGGFNVRPNIHLVREQAGTALLNGDNGMGHLVMKRAAEIAIEKARATGIAWVSSQFSNHAGPASLYATMPLAHDMIGLYFAVGNANHLPPWGGLDMLLSTNPIAAAIPAGDEKPIVLDMATTVAAYGKVKTKALRGETMPEGWMIDREGKPLTDPKRADEGMLLPLGGMEAGYKGYGLAMIIGLLAGTLGGAAMGKDVIDFNHDDGSVTNTGQAIAAINIAAFGDVDVFKASVDALIRDFRNSRRMPGVERISVPGERSQETRAARTRDGIPIAPALMRGLDQVADELGIVKLA</sequence>
<dbReference type="AlphaFoldDB" id="A0A1M7BJ68"/>
<evidence type="ECO:0000256" key="2">
    <source>
        <dbReference type="ARBA" id="ARBA00023002"/>
    </source>
</evidence>
<keyword evidence="2" id="KW-0560">Oxidoreductase</keyword>
<dbReference type="PANTHER" id="PTHR11091:SF0">
    <property type="entry name" value="MALATE DEHYDROGENASE"/>
    <property type="match status" value="1"/>
</dbReference>
<reference evidence="3 4" key="1">
    <citation type="submission" date="2016-11" db="EMBL/GenBank/DDBJ databases">
        <authorList>
            <person name="Jaros S."/>
            <person name="Januszkiewicz K."/>
            <person name="Wedrychowicz H."/>
        </authorList>
    </citation>
    <scope>NUCLEOTIDE SEQUENCE [LARGE SCALE GENOMIC DNA]</scope>
    <source>
        <strain evidence="3 4">GAS499</strain>
    </source>
</reference>
<dbReference type="GO" id="GO:0016491">
    <property type="term" value="F:oxidoreductase activity"/>
    <property type="evidence" value="ECO:0007669"/>
    <property type="project" value="UniProtKB-KW"/>
</dbReference>
<name>A0A1M7BJ68_9BRAD</name>
<dbReference type="Proteomes" id="UP000189935">
    <property type="component" value="Chromosome I"/>
</dbReference>
<dbReference type="InterPro" id="IPR043143">
    <property type="entry name" value="Mal/L-sulf/L-lact_DH-like_NADP"/>
</dbReference>
<dbReference type="Gene3D" id="3.30.1370.60">
    <property type="entry name" value="Hypothetical oxidoreductase yiak, domain 2"/>
    <property type="match status" value="1"/>
</dbReference>
<dbReference type="EMBL" id="LT670844">
    <property type="protein sequence ID" value="SHL54936.1"/>
    <property type="molecule type" value="Genomic_DNA"/>
</dbReference>
<evidence type="ECO:0000313" key="4">
    <source>
        <dbReference type="Proteomes" id="UP000189935"/>
    </source>
</evidence>
<proteinExistence type="inferred from homology"/>
<evidence type="ECO:0000313" key="3">
    <source>
        <dbReference type="EMBL" id="SHL54936.1"/>
    </source>
</evidence>
<comment type="similarity">
    <text evidence="1">Belongs to the LDH2/MDH2 oxidoreductase family.</text>
</comment>
<organism evidence="3 4">
    <name type="scientific">Bradyrhizobium lablabi</name>
    <dbReference type="NCBI Taxonomy" id="722472"/>
    <lineage>
        <taxon>Bacteria</taxon>
        <taxon>Pseudomonadati</taxon>
        <taxon>Pseudomonadota</taxon>
        <taxon>Alphaproteobacteria</taxon>
        <taxon>Hyphomicrobiales</taxon>
        <taxon>Nitrobacteraceae</taxon>
        <taxon>Bradyrhizobium</taxon>
    </lineage>
</organism>
<dbReference type="Gene3D" id="1.10.1530.10">
    <property type="match status" value="1"/>
</dbReference>
<dbReference type="InterPro" id="IPR043144">
    <property type="entry name" value="Mal/L-sulf/L-lact_DH-like_ah"/>
</dbReference>
<protein>
    <submittedName>
        <fullName evidence="3">Malate/lactate/ureidoglycolate dehydrogenase, LDH2 family</fullName>
    </submittedName>
</protein>
<dbReference type="InterPro" id="IPR036111">
    <property type="entry name" value="Mal/L-sulfo/L-lacto_DH-like_sf"/>
</dbReference>
<dbReference type="Pfam" id="PF02615">
    <property type="entry name" value="Ldh_2"/>
    <property type="match status" value="1"/>
</dbReference>